<evidence type="ECO:0000313" key="3">
    <source>
        <dbReference type="EMBL" id="KAJ4392344.1"/>
    </source>
</evidence>
<keyword evidence="4" id="KW-1185">Reference proteome</keyword>
<dbReference type="OrthoDB" id="5396810at2759"/>
<organism evidence="3 4">
    <name type="scientific">Gnomoniopsis smithogilvyi</name>
    <dbReference type="NCBI Taxonomy" id="1191159"/>
    <lineage>
        <taxon>Eukaryota</taxon>
        <taxon>Fungi</taxon>
        <taxon>Dikarya</taxon>
        <taxon>Ascomycota</taxon>
        <taxon>Pezizomycotina</taxon>
        <taxon>Sordariomycetes</taxon>
        <taxon>Sordariomycetidae</taxon>
        <taxon>Diaporthales</taxon>
        <taxon>Gnomoniaceae</taxon>
        <taxon>Gnomoniopsis</taxon>
    </lineage>
</organism>
<feature type="compositionally biased region" description="Basic and acidic residues" evidence="1">
    <location>
        <begin position="88"/>
        <end position="102"/>
    </location>
</feature>
<evidence type="ECO:0000313" key="4">
    <source>
        <dbReference type="Proteomes" id="UP001140453"/>
    </source>
</evidence>
<feature type="compositionally biased region" description="Polar residues" evidence="1">
    <location>
        <begin position="74"/>
        <end position="87"/>
    </location>
</feature>
<evidence type="ECO:0008006" key="5">
    <source>
        <dbReference type="Google" id="ProtNLM"/>
    </source>
</evidence>
<dbReference type="SUPFAM" id="SSF89372">
    <property type="entry name" value="Fucose-specific lectin"/>
    <property type="match status" value="1"/>
</dbReference>
<dbReference type="Gene3D" id="2.120.10.70">
    <property type="entry name" value="Fucose-specific lectin"/>
    <property type="match status" value="1"/>
</dbReference>
<evidence type="ECO:0000256" key="2">
    <source>
        <dbReference type="SAM" id="Phobius"/>
    </source>
</evidence>
<keyword evidence="2" id="KW-1133">Transmembrane helix</keyword>
<protein>
    <recommendedName>
        <fullName evidence="5">Fucose-specific lectin</fullName>
    </recommendedName>
</protein>
<evidence type="ECO:0000256" key="1">
    <source>
        <dbReference type="SAM" id="MobiDB-lite"/>
    </source>
</evidence>
<feature type="region of interest" description="Disordered" evidence="1">
    <location>
        <begin position="74"/>
        <end position="102"/>
    </location>
</feature>
<feature type="transmembrane region" description="Helical" evidence="2">
    <location>
        <begin position="125"/>
        <end position="149"/>
    </location>
</feature>
<reference evidence="3" key="1">
    <citation type="submission" date="2022-10" db="EMBL/GenBank/DDBJ databases">
        <title>Tapping the CABI collections for fungal endophytes: first genome assemblies for Collariella, Neodidymelliopsis, Ascochyta clinopodiicola, Didymella pomorum, Didymosphaeria variabile, Neocosmospora piperis and Neocucurbitaria cava.</title>
        <authorList>
            <person name="Hill R."/>
        </authorList>
    </citation>
    <scope>NUCLEOTIDE SEQUENCE</scope>
    <source>
        <strain evidence="3">IMI 355082</strain>
    </source>
</reference>
<dbReference type="AlphaFoldDB" id="A0A9W9CYI7"/>
<keyword evidence="2" id="KW-0812">Transmembrane</keyword>
<name>A0A9W9CYI7_9PEZI</name>
<keyword evidence="2" id="KW-0472">Membrane</keyword>
<comment type="caution">
    <text evidence="3">The sequence shown here is derived from an EMBL/GenBank/DDBJ whole genome shotgun (WGS) entry which is preliminary data.</text>
</comment>
<sequence length="514" mass="56631">MSIEHTNAFIVEMQGEPQIDGISKAEEDPPVIIDHREKEFLVSPVELDGPTISRHRHFSETSTTIAPQVVGTTNISGGTVTHANPDSTDGRAELETEKTEPERHTGLVLRGIGTRWHRLSKRRRFAILMIAASIIIATILLASLLGVFFSRHHSNDPPATDAFAILPNSQLAALTFQSVNDLTDKSVFFQLTSSHALMRARCNATTNQQWVFENVSQSMIDGGSAIFPKAGTPIVAVAPDMVDAGDLSNFWIDVYFMSASNVPFQIWSWSTPQTDPSKDLLWHQEGLQNYQVIFTTGFAAGTQLAAYRDQCADGCSNNSKLLYQGANRDLMIADSTVVDWMDWNVTDLSDDLAGRPQLPQLEMNSSIAVTRFSPSTGEDPVGMRMYYDVSHQLEEYLLINGTWTNGSLQASLGDQSTPPQIAAVAFTNDTNDTSLDRTLLTVLFDNGTIAVHWQEPAATMWNVGFAPPTNVSALAVNFGLQAYCLIEGRIQEWQIDRFTPTDWTLIGNVTSTLE</sequence>
<proteinExistence type="predicted"/>
<dbReference type="Proteomes" id="UP001140453">
    <property type="component" value="Unassembled WGS sequence"/>
</dbReference>
<gene>
    <name evidence="3" type="ORF">N0V93_005970</name>
</gene>
<dbReference type="EMBL" id="JAPEVB010000003">
    <property type="protein sequence ID" value="KAJ4392344.1"/>
    <property type="molecule type" value="Genomic_DNA"/>
</dbReference>
<accession>A0A9W9CYI7</accession>